<dbReference type="AlphaFoldDB" id="L0I7T9"/>
<feature type="transmembrane region" description="Helical" evidence="1">
    <location>
        <begin position="81"/>
        <end position="99"/>
    </location>
</feature>
<protein>
    <recommendedName>
        <fullName evidence="4">DUF3784 domain-containing protein</fullName>
    </recommendedName>
</protein>
<proteinExistence type="predicted"/>
<sequence length="109" mass="11770">MVEFHWLSGGVWALGGVCMLGLGYLIAFRDRVDLHADFEESGTVDRAVAGRRVGAVALLMGSVTVGHGLREMIAGFDPTALGLLLVLLLVGSWFTRLFARGWSPTQSHE</sequence>
<keyword evidence="1" id="KW-1133">Transmembrane helix</keyword>
<reference evidence="2" key="1">
    <citation type="submission" date="2011-09" db="EMBL/GenBank/DDBJ databases">
        <title>Complete sequence of Halovivax ruber XH-70.</title>
        <authorList>
            <consortium name="US DOE Joint Genome Institute"/>
            <person name="Lucas S."/>
            <person name="Han J."/>
            <person name="Lapidus A."/>
            <person name="Cheng J.-F."/>
            <person name="Goodwin L."/>
            <person name="Pitluck S."/>
            <person name="Peters L."/>
            <person name="Mikhailova N."/>
            <person name="Davenport K."/>
            <person name="Detter J.C."/>
            <person name="Han C."/>
            <person name="Tapia R."/>
            <person name="Land M."/>
            <person name="Hauser L."/>
            <person name="Kyrpides N."/>
            <person name="Ivanova N."/>
            <person name="Pagani I."/>
            <person name="Sproer C."/>
            <person name="Anderson I."/>
            <person name="Woyke T."/>
        </authorList>
    </citation>
    <scope>NUCLEOTIDE SEQUENCE</scope>
    <source>
        <strain evidence="2">XH-70</strain>
    </source>
</reference>
<keyword evidence="3" id="KW-1185">Reference proteome</keyword>
<dbReference type="GeneID" id="14375296"/>
<dbReference type="eggNOG" id="arCOG10733">
    <property type="taxonomic scope" value="Archaea"/>
</dbReference>
<dbReference type="RefSeq" id="WP_015300325.1">
    <property type="nucleotide sequence ID" value="NC_019964.1"/>
</dbReference>
<dbReference type="OrthoDB" id="202152at2157"/>
<organism evidence="2 3">
    <name type="scientific">Halovivax ruber (strain DSM 18193 / JCM 13892 / XH-70)</name>
    <dbReference type="NCBI Taxonomy" id="797302"/>
    <lineage>
        <taxon>Archaea</taxon>
        <taxon>Methanobacteriati</taxon>
        <taxon>Methanobacteriota</taxon>
        <taxon>Stenosarchaea group</taxon>
        <taxon>Halobacteria</taxon>
        <taxon>Halobacteriales</taxon>
        <taxon>Natrialbaceae</taxon>
        <taxon>Halovivax</taxon>
    </lineage>
</organism>
<evidence type="ECO:0000256" key="1">
    <source>
        <dbReference type="SAM" id="Phobius"/>
    </source>
</evidence>
<evidence type="ECO:0000313" key="2">
    <source>
        <dbReference type="EMBL" id="AGB15660.1"/>
    </source>
</evidence>
<gene>
    <name evidence="2" type="ordered locus">Halru_1042</name>
</gene>
<dbReference type="EMBL" id="CP003050">
    <property type="protein sequence ID" value="AGB15660.1"/>
    <property type="molecule type" value="Genomic_DNA"/>
</dbReference>
<name>L0I7T9_HALRX</name>
<evidence type="ECO:0000313" key="3">
    <source>
        <dbReference type="Proteomes" id="UP000010846"/>
    </source>
</evidence>
<feature type="transmembrane region" description="Helical" evidence="1">
    <location>
        <begin position="49"/>
        <end position="69"/>
    </location>
</feature>
<evidence type="ECO:0008006" key="4">
    <source>
        <dbReference type="Google" id="ProtNLM"/>
    </source>
</evidence>
<keyword evidence="1" id="KW-0472">Membrane</keyword>
<dbReference type="HOGENOM" id="CLU_2217127_0_0_2"/>
<keyword evidence="1" id="KW-0812">Transmembrane</keyword>
<dbReference type="Proteomes" id="UP000010846">
    <property type="component" value="Chromosome"/>
</dbReference>
<dbReference type="KEGG" id="hru:Halru_1042"/>
<feature type="transmembrane region" description="Helical" evidence="1">
    <location>
        <begin position="6"/>
        <end position="28"/>
    </location>
</feature>
<accession>L0I7T9</accession>